<sequence>MNDTVIILCKTIINVFSVILHITLLLTIACTPSLKCGGFDELFFSQNVGDVVAVILRVITKYSPVLILRNHSGVIQVDKETLASVLSSAASQMMIASVFLFLQRLFEPVNQCFVG</sequence>
<evidence type="ECO:0000313" key="2">
    <source>
        <dbReference type="EMBL" id="RCN49632.1"/>
    </source>
</evidence>
<comment type="caution">
    <text evidence="2">The sequence shown here is derived from an EMBL/GenBank/DDBJ whole genome shotgun (WGS) entry which is preliminary data.</text>
</comment>
<protein>
    <submittedName>
        <fullName evidence="2">Uncharacterized protein</fullName>
    </submittedName>
</protein>
<proteinExistence type="predicted"/>
<organism evidence="2 3">
    <name type="scientific">Ancylostoma caninum</name>
    <name type="common">Dog hookworm</name>
    <dbReference type="NCBI Taxonomy" id="29170"/>
    <lineage>
        <taxon>Eukaryota</taxon>
        <taxon>Metazoa</taxon>
        <taxon>Ecdysozoa</taxon>
        <taxon>Nematoda</taxon>
        <taxon>Chromadorea</taxon>
        <taxon>Rhabditida</taxon>
        <taxon>Rhabditina</taxon>
        <taxon>Rhabditomorpha</taxon>
        <taxon>Strongyloidea</taxon>
        <taxon>Ancylostomatidae</taxon>
        <taxon>Ancylostomatinae</taxon>
        <taxon>Ancylostoma</taxon>
    </lineage>
</organism>
<keyword evidence="3" id="KW-1185">Reference proteome</keyword>
<evidence type="ECO:0000256" key="1">
    <source>
        <dbReference type="SAM" id="Phobius"/>
    </source>
</evidence>
<evidence type="ECO:0000313" key="3">
    <source>
        <dbReference type="Proteomes" id="UP000252519"/>
    </source>
</evidence>
<keyword evidence="1" id="KW-1133">Transmembrane helix</keyword>
<dbReference type="AlphaFoldDB" id="A0A368GZ51"/>
<dbReference type="Proteomes" id="UP000252519">
    <property type="component" value="Unassembled WGS sequence"/>
</dbReference>
<keyword evidence="1" id="KW-0472">Membrane</keyword>
<gene>
    <name evidence="2" type="ORF">ANCCAN_04256</name>
</gene>
<dbReference type="EMBL" id="JOJR01000031">
    <property type="protein sequence ID" value="RCN49632.1"/>
    <property type="molecule type" value="Genomic_DNA"/>
</dbReference>
<keyword evidence="1" id="KW-0812">Transmembrane</keyword>
<feature type="transmembrane region" description="Helical" evidence="1">
    <location>
        <begin position="12"/>
        <end position="34"/>
    </location>
</feature>
<reference evidence="2 3" key="1">
    <citation type="submission" date="2014-10" db="EMBL/GenBank/DDBJ databases">
        <title>Draft genome of the hookworm Ancylostoma caninum.</title>
        <authorList>
            <person name="Mitreva M."/>
        </authorList>
    </citation>
    <scope>NUCLEOTIDE SEQUENCE [LARGE SCALE GENOMIC DNA]</scope>
    <source>
        <strain evidence="2 3">Baltimore</strain>
    </source>
</reference>
<accession>A0A368GZ51</accession>
<name>A0A368GZ51_ANCCA</name>